<reference evidence="2 3" key="1">
    <citation type="submission" date="2019-11" db="EMBL/GenBank/DDBJ databases">
        <authorList>
            <person name="Brisse S."/>
        </authorList>
    </citation>
    <scope>NUCLEOTIDE SEQUENCE [LARGE SCALE GENOMIC DNA]</scope>
    <source>
        <strain evidence="2">FRC0190</strain>
    </source>
</reference>
<evidence type="ECO:0000313" key="2">
    <source>
        <dbReference type="EMBL" id="VZH83962.1"/>
    </source>
</evidence>
<organism evidence="2 3">
    <name type="scientific">Corynebacterium rouxii</name>
    <dbReference type="NCBI Taxonomy" id="2719119"/>
    <lineage>
        <taxon>Bacteria</taxon>
        <taxon>Bacillati</taxon>
        <taxon>Actinomycetota</taxon>
        <taxon>Actinomycetes</taxon>
        <taxon>Mycobacteriales</taxon>
        <taxon>Corynebacteriaceae</taxon>
        <taxon>Corynebacterium</taxon>
    </lineage>
</organism>
<dbReference type="Proteomes" id="UP001265983">
    <property type="component" value="Unassembled WGS sequence"/>
</dbReference>
<accession>A0A6I8MEI0</accession>
<evidence type="ECO:0000313" key="4">
    <source>
        <dbReference type="Proteomes" id="UP001265983"/>
    </source>
</evidence>
<gene>
    <name evidence="2" type="ORF">FRC0190_00007</name>
    <name evidence="1" type="ORF">P8T80_00530</name>
</gene>
<evidence type="ECO:0008006" key="5">
    <source>
        <dbReference type="Google" id="ProtNLM"/>
    </source>
</evidence>
<sequence length="90" mass="9810">MRGLTSEQTLMLADAFCADSRGGLSVRDYAALTAIAAVTTAHIHAVTVFPTAHHMVKYVRNLVIQLLPLNDRNTDFADFLVAVLRDLNGL</sequence>
<proteinExistence type="predicted"/>
<dbReference type="AlphaFoldDB" id="A0A6I8MEI0"/>
<evidence type="ECO:0000313" key="3">
    <source>
        <dbReference type="Proteomes" id="UP000423525"/>
    </source>
</evidence>
<reference evidence="1 4" key="2">
    <citation type="submission" date="2023-03" db="EMBL/GenBank/DDBJ databases">
        <title>Whole genome sequence of the first Corynebacterium rouxii strains isolated in Brazil: a recent member of Corynebacterium diphtheriae complex.</title>
        <authorList>
            <person name="Vieira V."/>
            <person name="Ramos J.N."/>
            <person name="Araujo M.R.B."/>
            <person name="Baio P.V."/>
            <person name="Sant'Anna L.O."/>
            <person name="Veras J.F.C."/>
            <person name="Vieira E.M.D."/>
            <person name="Sousa M.A.B."/>
            <person name="Camargo C.H."/>
            <person name="Sacchi C.T."/>
            <person name="Campos K.R."/>
            <person name="Santos M.B.N."/>
            <person name="Bokermann S."/>
            <person name="Alvim L.B."/>
            <person name="Santos L.S."/>
            <person name="Mattos-Guaraldi A.L."/>
        </authorList>
    </citation>
    <scope>NUCLEOTIDE SEQUENCE [LARGE SCALE GENOMIC DNA]</scope>
    <source>
        <strain evidence="1 4">70862</strain>
    </source>
</reference>
<dbReference type="RefSeq" id="WP_155871103.1">
    <property type="nucleotide sequence ID" value="NZ_CP168248.1"/>
</dbReference>
<dbReference type="EMBL" id="LR738855">
    <property type="protein sequence ID" value="VZH83962.1"/>
    <property type="molecule type" value="Genomic_DNA"/>
</dbReference>
<dbReference type="KEGG" id="crf:FRC0190_00007"/>
<dbReference type="EMBL" id="JARUHM010000001">
    <property type="protein sequence ID" value="MDT9409897.1"/>
    <property type="molecule type" value="Genomic_DNA"/>
</dbReference>
<name>A0A6I8MEI0_9CORY</name>
<protein>
    <recommendedName>
        <fullName evidence="5">TetR family transcriptional regulator</fullName>
    </recommendedName>
</protein>
<keyword evidence="4" id="KW-1185">Reference proteome</keyword>
<evidence type="ECO:0000313" key="1">
    <source>
        <dbReference type="EMBL" id="MDT9409897.1"/>
    </source>
</evidence>
<dbReference type="Proteomes" id="UP000423525">
    <property type="component" value="Chromosome"/>
</dbReference>